<dbReference type="Gene3D" id="3.40.190.10">
    <property type="entry name" value="Periplasmic binding protein-like II"/>
    <property type="match status" value="1"/>
</dbReference>
<sequence length="439" mass="48822">MRTKILSLLSILSLSFFIAGCTIPGTSINIPIPFLDKSTPTPVSNEPVTLNYWSLFESYEVYQPLIEEYQKDHPNVKINYEEKVFDNLDAYKDTLLSKMKLKDADSPDILRINSTWVSSFSPYLSPSTTDVFTPSDIQSNFYSTVSSTSVVNNKVYAVPLMFDSLALFYNKDIFEQANASPPKSWSDFADLAALLTKGSGSTITQSGAAFGSAGNVAHFSDVLGLLMNQSDIELPRDINSSAMKEIISFYTSFVTNAKVWDPNLPYSPVSFAQGKTAMMFGPSWELLDILENNPNLNVGVAPVPQVVSEDSLTDDNFSTYWVESVNANSKHSKEAWEFLKWLSAEDQLRSAFNNASNQRLFGQPYPRVSMQNELVSNPFLSPFYVNADKARTLKIADMSGNSNYVNIFKTVVEGVINGGDLDQLLQTASQEYSRLDSMQ</sequence>
<dbReference type="Pfam" id="PF01547">
    <property type="entry name" value="SBP_bac_1"/>
    <property type="match status" value="1"/>
</dbReference>
<evidence type="ECO:0000313" key="2">
    <source>
        <dbReference type="Proteomes" id="UP000230214"/>
    </source>
</evidence>
<proteinExistence type="predicted"/>
<dbReference type="PANTHER" id="PTHR43649:SF12">
    <property type="entry name" value="DIACETYLCHITOBIOSE BINDING PROTEIN DASA"/>
    <property type="match status" value="1"/>
</dbReference>
<gene>
    <name evidence="1" type="ORF">COV24_02455</name>
</gene>
<dbReference type="SUPFAM" id="SSF53850">
    <property type="entry name" value="Periplasmic binding protein-like II"/>
    <property type="match status" value="1"/>
</dbReference>
<protein>
    <recommendedName>
        <fullName evidence="3">ABC transporter substrate-binding protein</fullName>
    </recommendedName>
</protein>
<dbReference type="AlphaFoldDB" id="A0A2H0RBS9"/>
<comment type="caution">
    <text evidence="1">The sequence shown here is derived from an EMBL/GenBank/DDBJ whole genome shotgun (WGS) entry which is preliminary data.</text>
</comment>
<dbReference type="Proteomes" id="UP000230214">
    <property type="component" value="Unassembled WGS sequence"/>
</dbReference>
<accession>A0A2H0RBS9</accession>
<dbReference type="InterPro" id="IPR006059">
    <property type="entry name" value="SBP"/>
</dbReference>
<reference evidence="1 2" key="1">
    <citation type="submission" date="2017-09" db="EMBL/GenBank/DDBJ databases">
        <title>Depth-based differentiation of microbial function through sediment-hosted aquifers and enrichment of novel symbionts in the deep terrestrial subsurface.</title>
        <authorList>
            <person name="Probst A.J."/>
            <person name="Ladd B."/>
            <person name="Jarett J.K."/>
            <person name="Geller-Mcgrath D.E."/>
            <person name="Sieber C.M."/>
            <person name="Emerson J.B."/>
            <person name="Anantharaman K."/>
            <person name="Thomas B.C."/>
            <person name="Malmstrom R."/>
            <person name="Stieglmeier M."/>
            <person name="Klingl A."/>
            <person name="Woyke T."/>
            <person name="Ryan C.M."/>
            <person name="Banfield J.F."/>
        </authorList>
    </citation>
    <scope>NUCLEOTIDE SEQUENCE [LARGE SCALE GENOMIC DNA]</scope>
    <source>
        <strain evidence="1">CG10_big_fil_rev_8_21_14_0_10_32_10</strain>
    </source>
</reference>
<name>A0A2H0RBS9_UNCKA</name>
<dbReference type="InterPro" id="IPR050490">
    <property type="entry name" value="Bact_solute-bd_prot1"/>
</dbReference>
<dbReference type="PANTHER" id="PTHR43649">
    <property type="entry name" value="ARABINOSE-BINDING PROTEIN-RELATED"/>
    <property type="match status" value="1"/>
</dbReference>
<evidence type="ECO:0008006" key="3">
    <source>
        <dbReference type="Google" id="ProtNLM"/>
    </source>
</evidence>
<dbReference type="EMBL" id="PCXU01000022">
    <property type="protein sequence ID" value="PIR43484.1"/>
    <property type="molecule type" value="Genomic_DNA"/>
</dbReference>
<evidence type="ECO:0000313" key="1">
    <source>
        <dbReference type="EMBL" id="PIR43484.1"/>
    </source>
</evidence>
<organism evidence="1 2">
    <name type="scientific">candidate division WWE3 bacterium CG10_big_fil_rev_8_21_14_0_10_32_10</name>
    <dbReference type="NCBI Taxonomy" id="1975090"/>
    <lineage>
        <taxon>Bacteria</taxon>
        <taxon>Katanobacteria</taxon>
    </lineage>
</organism>
<dbReference type="PROSITE" id="PS51257">
    <property type="entry name" value="PROKAR_LIPOPROTEIN"/>
    <property type="match status" value="1"/>
</dbReference>